<name>A0ABR2VW76_9FUNG</name>
<evidence type="ECO:0000313" key="3">
    <source>
        <dbReference type="EMBL" id="KAK9707768.1"/>
    </source>
</evidence>
<evidence type="ECO:0000256" key="1">
    <source>
        <dbReference type="SAM" id="SignalP"/>
    </source>
</evidence>
<reference evidence="3 5" key="1">
    <citation type="submission" date="2023-04" db="EMBL/GenBank/DDBJ databases">
        <title>Genome of Basidiobolus ranarum AG-B5.</title>
        <authorList>
            <person name="Stajich J.E."/>
            <person name="Carter-House D."/>
            <person name="Gryganskyi A."/>
        </authorList>
    </citation>
    <scope>NUCLEOTIDE SEQUENCE [LARGE SCALE GENOMIC DNA]</scope>
    <source>
        <strain evidence="3 5">AG-B5</strain>
    </source>
</reference>
<proteinExistence type="predicted"/>
<dbReference type="Pfam" id="PF03427">
    <property type="entry name" value="CBM_19"/>
    <property type="match status" value="1"/>
</dbReference>
<evidence type="ECO:0000313" key="4">
    <source>
        <dbReference type="EMBL" id="KAK9707769.1"/>
    </source>
</evidence>
<feature type="domain" description="Carbohydrate-binding module family 19" evidence="2">
    <location>
        <begin position="150"/>
        <end position="190"/>
    </location>
</feature>
<dbReference type="InterPro" id="IPR005089">
    <property type="entry name" value="CBM19"/>
</dbReference>
<sequence>MRFSTTLLAGLFTTVLASASEYQAQQRFECLTGCAMEAGLRTWFQYDQGQANPSVLESIELFCSPDSFLADTFIVQSNICLARNCNITMTELPAISEALCGLFKELTNVMKPQNTMNSTFTATTIPTNTPTEDNKNVTIPITETPIPKPAEDSCVNGAYQCVDSGKSDKYTICSNGRILAQVCPAGTVCKTVQDSIVCERA</sequence>
<dbReference type="Proteomes" id="UP001479436">
    <property type="component" value="Unassembled WGS sequence"/>
</dbReference>
<evidence type="ECO:0000313" key="5">
    <source>
        <dbReference type="Proteomes" id="UP001479436"/>
    </source>
</evidence>
<protein>
    <recommendedName>
        <fullName evidence="2">Carbohydrate-binding module family 19 domain-containing protein</fullName>
    </recommendedName>
</protein>
<comment type="caution">
    <text evidence="3">The sequence shown here is derived from an EMBL/GenBank/DDBJ whole genome shotgun (WGS) entry which is preliminary data.</text>
</comment>
<keyword evidence="1" id="KW-0732">Signal</keyword>
<accession>A0ABR2VW76</accession>
<feature type="chain" id="PRO_5045031687" description="Carbohydrate-binding module family 19 domain-containing protein" evidence="1">
    <location>
        <begin position="20"/>
        <end position="201"/>
    </location>
</feature>
<dbReference type="EMBL" id="JASJQH010007531">
    <property type="protein sequence ID" value="KAK9707769.1"/>
    <property type="molecule type" value="Genomic_DNA"/>
</dbReference>
<organism evidence="3 5">
    <name type="scientific">Basidiobolus ranarum</name>
    <dbReference type="NCBI Taxonomy" id="34480"/>
    <lineage>
        <taxon>Eukaryota</taxon>
        <taxon>Fungi</taxon>
        <taxon>Fungi incertae sedis</taxon>
        <taxon>Zoopagomycota</taxon>
        <taxon>Entomophthoromycotina</taxon>
        <taxon>Basidiobolomycetes</taxon>
        <taxon>Basidiobolales</taxon>
        <taxon>Basidiobolaceae</taxon>
        <taxon>Basidiobolus</taxon>
    </lineage>
</organism>
<evidence type="ECO:0000259" key="2">
    <source>
        <dbReference type="Pfam" id="PF03427"/>
    </source>
</evidence>
<feature type="signal peptide" evidence="1">
    <location>
        <begin position="1"/>
        <end position="19"/>
    </location>
</feature>
<keyword evidence="5" id="KW-1185">Reference proteome</keyword>
<dbReference type="EMBL" id="JASJQH010007531">
    <property type="protein sequence ID" value="KAK9707768.1"/>
    <property type="molecule type" value="Genomic_DNA"/>
</dbReference>
<gene>
    <name evidence="3" type="ORF">K7432_009996</name>
    <name evidence="4" type="ORF">K7432_009997</name>
</gene>